<evidence type="ECO:0000256" key="1">
    <source>
        <dbReference type="SAM" id="MobiDB-lite"/>
    </source>
</evidence>
<keyword evidence="3" id="KW-1185">Reference proteome</keyword>
<dbReference type="InterPro" id="IPR018645">
    <property type="entry name" value="OapC-like"/>
</dbReference>
<feature type="compositionally biased region" description="Low complexity" evidence="1">
    <location>
        <begin position="76"/>
        <end position="90"/>
    </location>
</feature>
<dbReference type="AlphaFoldDB" id="A0A560MD42"/>
<dbReference type="Proteomes" id="UP000321304">
    <property type="component" value="Unassembled WGS sequence"/>
</dbReference>
<reference evidence="2 3" key="1">
    <citation type="submission" date="2019-06" db="EMBL/GenBank/DDBJ databases">
        <title>Genomic Encyclopedia of Type Strains, Phase IV (KMG-V): Genome sequencing to study the core and pangenomes of soil and plant-associated prokaryotes.</title>
        <authorList>
            <person name="Whitman W."/>
        </authorList>
    </citation>
    <scope>NUCLEOTIDE SEQUENCE [LARGE SCALE GENOMIC DNA]</scope>
    <source>
        <strain evidence="2 3">BR 10355</strain>
    </source>
</reference>
<accession>A0A560MD42</accession>
<sequence length="99" mass="11309">MEDSVQIRCTRCKNVFRDRAKRLQNGYSRQCPSCEIVLFFDEDSHDANIKRAMRSARRARKELRESEGVSTRQTTAASRRYGGRSASSSRGTEDDDGDD</sequence>
<dbReference type="RefSeq" id="WP_146985811.1">
    <property type="nucleotide sequence ID" value="NZ_VITY01000003.1"/>
</dbReference>
<name>A0A560MD42_9BRAD</name>
<dbReference type="EMBL" id="VITY01000003">
    <property type="protein sequence ID" value="TWC05523.1"/>
    <property type="molecule type" value="Genomic_DNA"/>
</dbReference>
<gene>
    <name evidence="2" type="ORF">FBZ93_103540</name>
</gene>
<proteinExistence type="predicted"/>
<comment type="caution">
    <text evidence="2">The sequence shown here is derived from an EMBL/GenBank/DDBJ whole genome shotgun (WGS) entry which is preliminary data.</text>
</comment>
<dbReference type="Pfam" id="PF09845">
    <property type="entry name" value="OapC"/>
    <property type="match status" value="1"/>
</dbReference>
<evidence type="ECO:0000313" key="3">
    <source>
        <dbReference type="Proteomes" id="UP000321304"/>
    </source>
</evidence>
<dbReference type="OrthoDB" id="8021131at2"/>
<feature type="region of interest" description="Disordered" evidence="1">
    <location>
        <begin position="59"/>
        <end position="99"/>
    </location>
</feature>
<evidence type="ECO:0000313" key="2">
    <source>
        <dbReference type="EMBL" id="TWC05523.1"/>
    </source>
</evidence>
<organism evidence="2 3">
    <name type="scientific">Bradyrhizobium macuxiense</name>
    <dbReference type="NCBI Taxonomy" id="1755647"/>
    <lineage>
        <taxon>Bacteria</taxon>
        <taxon>Pseudomonadati</taxon>
        <taxon>Pseudomonadota</taxon>
        <taxon>Alphaproteobacteria</taxon>
        <taxon>Hyphomicrobiales</taxon>
        <taxon>Nitrobacteraceae</taxon>
        <taxon>Bradyrhizobium</taxon>
    </lineage>
</organism>
<protein>
    <submittedName>
        <fullName evidence="2">Zn-ribbon containing protein</fullName>
    </submittedName>
</protein>